<gene>
    <name evidence="1" type="ORF">BDBG_09537</name>
</gene>
<dbReference type="KEGG" id="bgh:BDBG_09537"/>
<dbReference type="GeneID" id="8500827"/>
<protein>
    <submittedName>
        <fullName evidence="1">Uncharacterized protein</fullName>
    </submittedName>
</protein>
<dbReference type="EMBL" id="GG657503">
    <property type="protein sequence ID" value="OAT14546.1"/>
    <property type="molecule type" value="Genomic_DNA"/>
</dbReference>
<sequence length="169" mass="18332">MPFPCHQGLWSVGPNESKRRGVVLRGAGVAPNQKSPCTLSMWAADISYCTSGELNMPVLDDAHEREKLEACSGTCIQPFQEYDASHGAWTGEMSKVSVRSTGRLSAPKDQTLKLVDDQGLSGRCKESKVAASNDRQADKSNCITTLWAMWKMSCAGGLQMNYGVNSLDV</sequence>
<proteinExistence type="predicted"/>
<dbReference type="Proteomes" id="UP000002038">
    <property type="component" value="Unassembled WGS sequence"/>
</dbReference>
<dbReference type="VEuPathDB" id="FungiDB:BDBG_09537"/>
<organism evidence="1 2">
    <name type="scientific">Blastomyces gilchristii (strain SLH14081)</name>
    <name type="common">Blastomyces dermatitidis</name>
    <dbReference type="NCBI Taxonomy" id="559298"/>
    <lineage>
        <taxon>Eukaryota</taxon>
        <taxon>Fungi</taxon>
        <taxon>Dikarya</taxon>
        <taxon>Ascomycota</taxon>
        <taxon>Pezizomycotina</taxon>
        <taxon>Eurotiomycetes</taxon>
        <taxon>Eurotiomycetidae</taxon>
        <taxon>Onygenales</taxon>
        <taxon>Ajellomycetaceae</taxon>
        <taxon>Blastomyces</taxon>
    </lineage>
</organism>
<reference evidence="2" key="1">
    <citation type="journal article" date="2015" name="PLoS Genet.">
        <title>The dynamic genome and transcriptome of the human fungal pathogen Blastomyces and close relative Emmonsia.</title>
        <authorList>
            <person name="Munoz J.F."/>
            <person name="Gauthier G.M."/>
            <person name="Desjardins C.A."/>
            <person name="Gallo J.E."/>
            <person name="Holder J."/>
            <person name="Sullivan T.D."/>
            <person name="Marty A.J."/>
            <person name="Carmen J.C."/>
            <person name="Chen Z."/>
            <person name="Ding L."/>
            <person name="Gujja S."/>
            <person name="Magrini V."/>
            <person name="Misas E."/>
            <person name="Mitreva M."/>
            <person name="Priest M."/>
            <person name="Saif S."/>
            <person name="Whiston E.A."/>
            <person name="Young S."/>
            <person name="Zeng Q."/>
            <person name="Goldman W.E."/>
            <person name="Mardis E.R."/>
            <person name="Taylor J.W."/>
            <person name="McEwen J.G."/>
            <person name="Clay O.K."/>
            <person name="Klein B.S."/>
            <person name="Cuomo C.A."/>
        </authorList>
    </citation>
    <scope>NUCLEOTIDE SEQUENCE [LARGE SCALE GENOMIC DNA]</scope>
    <source>
        <strain evidence="2">SLH14081</strain>
    </source>
</reference>
<name>A0A179V2K8_BLAGS</name>
<accession>A0A179V2K8</accession>
<dbReference type="RefSeq" id="XP_031581515.1">
    <property type="nucleotide sequence ID" value="XM_031724055.1"/>
</dbReference>
<keyword evidence="2" id="KW-1185">Reference proteome</keyword>
<dbReference type="AlphaFoldDB" id="A0A179V2K8"/>
<evidence type="ECO:0000313" key="1">
    <source>
        <dbReference type="EMBL" id="OAT14546.1"/>
    </source>
</evidence>
<evidence type="ECO:0000313" key="2">
    <source>
        <dbReference type="Proteomes" id="UP000002038"/>
    </source>
</evidence>